<comment type="caution">
    <text evidence="2">The sequence shown here is derived from an EMBL/GenBank/DDBJ whole genome shotgun (WGS) entry which is preliminary data.</text>
</comment>
<evidence type="ECO:0000313" key="2">
    <source>
        <dbReference type="EMBL" id="KEJ88579.1"/>
    </source>
</evidence>
<proteinExistence type="predicted"/>
<name>A0A073IFS1_9RHOB</name>
<evidence type="ECO:0000313" key="3">
    <source>
        <dbReference type="Proteomes" id="UP000027734"/>
    </source>
</evidence>
<dbReference type="EMBL" id="JAMC01000006">
    <property type="protein sequence ID" value="KEJ88579.1"/>
    <property type="molecule type" value="Genomic_DNA"/>
</dbReference>
<sequence>MGRLQFGYTIGRMQRYISQRGDKEQKKGGSGAGNENRTRN</sequence>
<dbReference type="AlphaFoldDB" id="A0A073IFS1"/>
<protein>
    <submittedName>
        <fullName evidence="2">Uncharacterized protein</fullName>
    </submittedName>
</protein>
<dbReference type="Proteomes" id="UP000027734">
    <property type="component" value="Unassembled WGS sequence"/>
</dbReference>
<reference evidence="2 3" key="1">
    <citation type="submission" date="2014-01" db="EMBL/GenBank/DDBJ databases">
        <title>Sulfitobacter donghicola JCM 14565 Genome Sequencing.</title>
        <authorList>
            <person name="Lai Q."/>
            <person name="Hong Z."/>
        </authorList>
    </citation>
    <scope>NUCLEOTIDE SEQUENCE [LARGE SCALE GENOMIC DNA]</scope>
    <source>
        <strain evidence="2 3">JCM 14565</strain>
    </source>
</reference>
<organism evidence="2 3">
    <name type="scientific">Sulfitobacter donghicola DSW-25 = KCTC 12864 = JCM 14565</name>
    <dbReference type="NCBI Taxonomy" id="1300350"/>
    <lineage>
        <taxon>Bacteria</taxon>
        <taxon>Pseudomonadati</taxon>
        <taxon>Pseudomonadota</taxon>
        <taxon>Alphaproteobacteria</taxon>
        <taxon>Rhodobacterales</taxon>
        <taxon>Roseobacteraceae</taxon>
        <taxon>Sulfitobacter</taxon>
    </lineage>
</organism>
<evidence type="ECO:0000256" key="1">
    <source>
        <dbReference type="SAM" id="MobiDB-lite"/>
    </source>
</evidence>
<gene>
    <name evidence="2" type="ORF">DSW25_15260</name>
</gene>
<keyword evidence="3" id="KW-1185">Reference proteome</keyword>
<feature type="region of interest" description="Disordered" evidence="1">
    <location>
        <begin position="14"/>
        <end position="40"/>
    </location>
</feature>
<accession>A0A073IFS1</accession>